<name>Q3A0Q0_SYNC1</name>
<dbReference type="InterPro" id="IPR006533">
    <property type="entry name" value="T6SS_Vgr_RhsGE"/>
</dbReference>
<dbReference type="OrthoDB" id="5482463at2"/>
<organism evidence="1 2">
    <name type="scientific">Syntrophotalea carbinolica (strain DSM 2380 / NBRC 103641 / GraBd1)</name>
    <name type="common">Pelobacter carbinolicus</name>
    <dbReference type="NCBI Taxonomy" id="338963"/>
    <lineage>
        <taxon>Bacteria</taxon>
        <taxon>Pseudomonadati</taxon>
        <taxon>Thermodesulfobacteriota</taxon>
        <taxon>Desulfuromonadia</taxon>
        <taxon>Desulfuromonadales</taxon>
        <taxon>Syntrophotaleaceae</taxon>
        <taxon>Syntrophotalea</taxon>
    </lineage>
</organism>
<evidence type="ECO:0000313" key="1">
    <source>
        <dbReference type="EMBL" id="ABA90057.1"/>
    </source>
</evidence>
<dbReference type="Gene3D" id="2.40.50.230">
    <property type="entry name" value="Gp5 N-terminal domain"/>
    <property type="match status" value="1"/>
</dbReference>
<dbReference type="KEGG" id="pca:Pcar_2822"/>
<dbReference type="HOGENOM" id="CLU_004121_7_3_7"/>
<sequence>MSLSARQSRLHLELGDAGFSVLGLSGKEELNRPFAFDVSVLADSFAALLDCLGAPVSLFMTAPDGYERRLNGILTEARVETDLADGRSIVCLSVASRLALLQLRTDSRLILSETLPAIVRQTLCRNGIDENALRLELARQYPVRPSTLQAQENDLDFLLRLTGRQGMFIWTDAADDHEILHIADTTNRCPMLARELLTYTPNAGMETDKGPGKVGMLGIIDRAEMVPARHWVHDVHENAPEHPILSGRASDQANAPARDAAGTSAVNFGSGLANEEEAKHEAVIRAQRSNCIRQTLSIRTHAADLRAGAIIRLDTSGYSCTLGGDYLIVSVEHTARQYGGLGLTGQADSPYTNTAVLVRRETPWRPEIKPVGELPLIFSARIESRDELAQLDSAGRYNYRQYPDSNSAAHAEASASVRRLQPYASPSETLPAGWHLPLHDANEVLISCLNNDPDRPMLVGTLANPARRSVVTEENAHQNRLLTAGGNDLTMDDWRDKSAISLCTFNGHNMLHLNADVLGHRVNLVSSQGQMECYAKKTMATHSGDTLTETVSNNRLQQIENRHGTTTNKKEVHHQANTDGDISAAEHIQMESGQNTELTAGQDMRLDITESTRIQVREQDALIHIDSGSLTVQAEQAITIEGDGKGEIVFEQNGGGFRMAPNGDITLYGDEISLSADAINFYGPISKEVTAPDAVPATGVAEVLTAKAISDLASEQPSDAITILLEDFYGNELDGHFQKLKGRPWRFLSDMGDERTGVIKDHVIQISGVHINRCFQFGIKDIKLNIGED</sequence>
<dbReference type="NCBIfam" id="TIGR01646">
    <property type="entry name" value="vgr_GE"/>
    <property type="match status" value="1"/>
</dbReference>
<dbReference type="STRING" id="338963.Pcar_2822"/>
<dbReference type="Gene3D" id="3.55.50.10">
    <property type="entry name" value="Baseplate protein-like domains"/>
    <property type="match status" value="1"/>
</dbReference>
<dbReference type="SUPFAM" id="SSF69349">
    <property type="entry name" value="Phage fibre proteins"/>
    <property type="match status" value="1"/>
</dbReference>
<dbReference type="Proteomes" id="UP000002534">
    <property type="component" value="Chromosome"/>
</dbReference>
<keyword evidence="2" id="KW-1185">Reference proteome</keyword>
<dbReference type="SUPFAM" id="SSF69279">
    <property type="entry name" value="Phage tail proteins"/>
    <property type="match status" value="2"/>
</dbReference>
<accession>Q3A0Q0</accession>
<reference evidence="2" key="1">
    <citation type="submission" date="2005-10" db="EMBL/GenBank/DDBJ databases">
        <title>Complete sequence of Pelobacter carbinolicus DSM 2380.</title>
        <authorList>
            <person name="Copeland A."/>
            <person name="Lucas S."/>
            <person name="Lapidus A."/>
            <person name="Barry K."/>
            <person name="Detter J.C."/>
            <person name="Glavina T."/>
            <person name="Hammon N."/>
            <person name="Israni S."/>
            <person name="Pitluck S."/>
            <person name="Chertkov O."/>
            <person name="Schmutz J."/>
            <person name="Larimer F."/>
            <person name="Land M."/>
            <person name="Kyrpides N."/>
            <person name="Ivanova N."/>
            <person name="Richardson P."/>
        </authorList>
    </citation>
    <scope>NUCLEOTIDE SEQUENCE [LARGE SCALE GENOMIC DNA]</scope>
    <source>
        <strain evidence="2">DSM 2380 / NBRC 103641 / GraBd1</strain>
    </source>
</reference>
<dbReference type="Pfam" id="PF05954">
    <property type="entry name" value="Phage_GPD"/>
    <property type="match status" value="1"/>
</dbReference>
<dbReference type="RefSeq" id="WP_011342603.1">
    <property type="nucleotide sequence ID" value="NC_007498.2"/>
</dbReference>
<gene>
    <name evidence="1" type="primary">tssI-2</name>
    <name evidence="1" type="ordered locus">Pcar_2822</name>
</gene>
<proteinExistence type="predicted"/>
<dbReference type="EMBL" id="CP000142">
    <property type="protein sequence ID" value="ABA90057.1"/>
    <property type="molecule type" value="Genomic_DNA"/>
</dbReference>
<reference evidence="1 2" key="2">
    <citation type="journal article" date="2012" name="BMC Genomics">
        <title>The genome of Pelobacter carbinolicus reveals surprising metabolic capabilities and physiological features.</title>
        <authorList>
            <person name="Aklujkar M."/>
            <person name="Haveman S.A."/>
            <person name="Didonato R.Jr."/>
            <person name="Chertkov O."/>
            <person name="Han C.S."/>
            <person name="Land M.L."/>
            <person name="Brown P."/>
            <person name="Lovley D.R."/>
        </authorList>
    </citation>
    <scope>NUCLEOTIDE SEQUENCE [LARGE SCALE GENOMIC DNA]</scope>
    <source>
        <strain evidence="2">DSM 2380 / NBRC 103641 / GraBd1</strain>
    </source>
</reference>
<evidence type="ECO:0000313" key="2">
    <source>
        <dbReference type="Proteomes" id="UP000002534"/>
    </source>
</evidence>
<dbReference type="Gene3D" id="2.30.110.50">
    <property type="match status" value="1"/>
</dbReference>
<dbReference type="eggNOG" id="COG3501">
    <property type="taxonomic scope" value="Bacteria"/>
</dbReference>
<dbReference type="InterPro" id="IPR037026">
    <property type="entry name" value="Vgr_OB-fold_dom_sf"/>
</dbReference>
<dbReference type="AlphaFoldDB" id="Q3A0Q0"/>
<dbReference type="SUPFAM" id="SSF69255">
    <property type="entry name" value="gp5 N-terminal domain-like"/>
    <property type="match status" value="1"/>
</dbReference>
<dbReference type="Gene3D" id="4.10.220.110">
    <property type="match status" value="1"/>
</dbReference>
<protein>
    <submittedName>
        <fullName evidence="1">Type VI secretion system needle syringe protein TssI</fullName>
    </submittedName>
</protein>